<sequence>MGKPHPLLCRHHCLSWRPASKLRDDDHRRPHSSMVWNVRGVFCGRRVVYITTFLRLFYYYNKKRLPTMEYRTTWMMNTHIANTKLPDTLAPCLIRRRSSYFYDDRI</sequence>
<name>A0A067T5S9_GALM3</name>
<dbReference type="AlphaFoldDB" id="A0A067T5S9"/>
<evidence type="ECO:0000313" key="2">
    <source>
        <dbReference type="Proteomes" id="UP000027222"/>
    </source>
</evidence>
<reference evidence="2" key="1">
    <citation type="journal article" date="2014" name="Proc. Natl. Acad. Sci. U.S.A.">
        <title>Extensive sampling of basidiomycete genomes demonstrates inadequacy of the white-rot/brown-rot paradigm for wood decay fungi.</title>
        <authorList>
            <person name="Riley R."/>
            <person name="Salamov A.A."/>
            <person name="Brown D.W."/>
            <person name="Nagy L.G."/>
            <person name="Floudas D."/>
            <person name="Held B.W."/>
            <person name="Levasseur A."/>
            <person name="Lombard V."/>
            <person name="Morin E."/>
            <person name="Otillar R."/>
            <person name="Lindquist E.A."/>
            <person name="Sun H."/>
            <person name="LaButti K.M."/>
            <person name="Schmutz J."/>
            <person name="Jabbour D."/>
            <person name="Luo H."/>
            <person name="Baker S.E."/>
            <person name="Pisabarro A.G."/>
            <person name="Walton J.D."/>
            <person name="Blanchette R.A."/>
            <person name="Henrissat B."/>
            <person name="Martin F."/>
            <person name="Cullen D."/>
            <person name="Hibbett D.S."/>
            <person name="Grigoriev I.V."/>
        </authorList>
    </citation>
    <scope>NUCLEOTIDE SEQUENCE [LARGE SCALE GENOMIC DNA]</scope>
    <source>
        <strain evidence="2">CBS 339.88</strain>
    </source>
</reference>
<evidence type="ECO:0000313" key="1">
    <source>
        <dbReference type="EMBL" id="KDR78530.1"/>
    </source>
</evidence>
<dbReference type="HOGENOM" id="CLU_2223493_0_0_1"/>
<protein>
    <submittedName>
        <fullName evidence="1">Uncharacterized protein</fullName>
    </submittedName>
</protein>
<organism evidence="1 2">
    <name type="scientific">Galerina marginata (strain CBS 339.88)</name>
    <dbReference type="NCBI Taxonomy" id="685588"/>
    <lineage>
        <taxon>Eukaryota</taxon>
        <taxon>Fungi</taxon>
        <taxon>Dikarya</taxon>
        <taxon>Basidiomycota</taxon>
        <taxon>Agaricomycotina</taxon>
        <taxon>Agaricomycetes</taxon>
        <taxon>Agaricomycetidae</taxon>
        <taxon>Agaricales</taxon>
        <taxon>Agaricineae</taxon>
        <taxon>Strophariaceae</taxon>
        <taxon>Galerina</taxon>
    </lineage>
</organism>
<dbReference type="Proteomes" id="UP000027222">
    <property type="component" value="Unassembled WGS sequence"/>
</dbReference>
<dbReference type="EMBL" id="KL142374">
    <property type="protein sequence ID" value="KDR78530.1"/>
    <property type="molecule type" value="Genomic_DNA"/>
</dbReference>
<proteinExistence type="predicted"/>
<accession>A0A067T5S9</accession>
<gene>
    <name evidence="1" type="ORF">GALMADRAFT_1254171</name>
</gene>
<keyword evidence="2" id="KW-1185">Reference proteome</keyword>